<evidence type="ECO:0000256" key="3">
    <source>
        <dbReference type="ARBA" id="ARBA00014376"/>
    </source>
</evidence>
<keyword evidence="8" id="KW-0966">Cell projection</keyword>
<comment type="similarity">
    <text evidence="2 6">Belongs to the flagella basal body rod proteins family.</text>
</comment>
<reference evidence="8 9" key="1">
    <citation type="submission" date="2011-09" db="EMBL/GenBank/DDBJ databases">
        <title>Complete sequence of chromosome of Thioflavicoccus mobilis 8321.</title>
        <authorList>
            <consortium name="US DOE Joint Genome Institute"/>
            <person name="Lucas S."/>
            <person name="Han J."/>
            <person name="Lapidus A."/>
            <person name="Cheng J.-F."/>
            <person name="Goodwin L."/>
            <person name="Pitluck S."/>
            <person name="Peters L."/>
            <person name="Ovchinnikova G."/>
            <person name="Lu M."/>
            <person name="Detter J.C."/>
            <person name="Han C."/>
            <person name="Tapia R."/>
            <person name="Land M."/>
            <person name="Hauser L."/>
            <person name="Kyrpides N."/>
            <person name="Ivanova N."/>
            <person name="Pagani I."/>
            <person name="Vogl K."/>
            <person name="Liu Z."/>
            <person name="Imhoff J."/>
            <person name="Thiel V."/>
            <person name="Frigaard N.-U."/>
            <person name="Bryant D."/>
            <person name="Woyke T."/>
        </authorList>
    </citation>
    <scope>NUCLEOTIDE SEQUENCE [LARGE SCALE GENOMIC DNA]</scope>
    <source>
        <strain evidence="8 9">8321</strain>
    </source>
</reference>
<evidence type="ECO:0000256" key="6">
    <source>
        <dbReference type="PIRNR" id="PIRNR002889"/>
    </source>
</evidence>
<dbReference type="OrthoDB" id="9788334at2"/>
<dbReference type="PIRSF" id="PIRSF002889">
    <property type="entry name" value="Rod_FlgB"/>
    <property type="match status" value="1"/>
</dbReference>
<dbReference type="InterPro" id="IPR001444">
    <property type="entry name" value="Flag_bb_rod_N"/>
</dbReference>
<comment type="subcellular location">
    <subcellularLocation>
        <location evidence="1 6">Bacterial flagellum basal body</location>
    </subcellularLocation>
</comment>
<gene>
    <name evidence="8" type="ORF">Thimo_3502</name>
</gene>
<evidence type="ECO:0000313" key="9">
    <source>
        <dbReference type="Proteomes" id="UP000010816"/>
    </source>
</evidence>
<keyword evidence="9" id="KW-1185">Reference proteome</keyword>
<dbReference type="PANTHER" id="PTHR30435">
    <property type="entry name" value="FLAGELLAR PROTEIN"/>
    <property type="match status" value="1"/>
</dbReference>
<dbReference type="KEGG" id="tmb:Thimo_3502"/>
<dbReference type="GO" id="GO:0030694">
    <property type="term" value="C:bacterial-type flagellum basal body, rod"/>
    <property type="evidence" value="ECO:0007669"/>
    <property type="project" value="InterPro"/>
</dbReference>
<dbReference type="Proteomes" id="UP000010816">
    <property type="component" value="Chromosome"/>
</dbReference>
<dbReference type="InterPro" id="IPR006300">
    <property type="entry name" value="FlgB"/>
</dbReference>
<organism evidence="8 9">
    <name type="scientific">Thioflavicoccus mobilis 8321</name>
    <dbReference type="NCBI Taxonomy" id="765912"/>
    <lineage>
        <taxon>Bacteria</taxon>
        <taxon>Pseudomonadati</taxon>
        <taxon>Pseudomonadota</taxon>
        <taxon>Gammaproteobacteria</taxon>
        <taxon>Chromatiales</taxon>
        <taxon>Chromatiaceae</taxon>
        <taxon>Thioflavicoccus</taxon>
    </lineage>
</organism>
<dbReference type="EMBL" id="CP003051">
    <property type="protein sequence ID" value="AGA92165.1"/>
    <property type="molecule type" value="Genomic_DNA"/>
</dbReference>
<feature type="domain" description="Flagellar basal body rod protein N-terminal" evidence="7">
    <location>
        <begin position="14"/>
        <end position="39"/>
    </location>
</feature>
<name>L0H3C8_9GAMM</name>
<keyword evidence="4 6" id="KW-0975">Bacterial flagellum</keyword>
<keyword evidence="8" id="KW-0282">Flagellum</keyword>
<dbReference type="RefSeq" id="WP_015282292.1">
    <property type="nucleotide sequence ID" value="NC_019940.1"/>
</dbReference>
<evidence type="ECO:0000259" key="7">
    <source>
        <dbReference type="Pfam" id="PF00460"/>
    </source>
</evidence>
<comment type="function">
    <text evidence="5 6">Structural component of flagellum, the bacterial motility apparatus. Part of the rod structure of flagellar basal body.</text>
</comment>
<comment type="subunit">
    <text evidence="6">The basal body constitutes a major portion of the flagellar organelle and consists of a number of rings mounted on a central rod.</text>
</comment>
<dbReference type="NCBIfam" id="TIGR01396">
    <property type="entry name" value="FlgB"/>
    <property type="match status" value="1"/>
</dbReference>
<dbReference type="GO" id="GO:0071978">
    <property type="term" value="P:bacterial-type flagellum-dependent swarming motility"/>
    <property type="evidence" value="ECO:0007669"/>
    <property type="project" value="TreeGrafter"/>
</dbReference>
<protein>
    <recommendedName>
        <fullName evidence="3 6">Flagellar basal body rod protein FlgB</fullName>
    </recommendedName>
</protein>
<dbReference type="STRING" id="765912.Thimo_3502"/>
<dbReference type="AlphaFoldDB" id="L0H3C8"/>
<sequence length="132" mass="14313">MTISSESVLGPHADALRLREYRTEILASNLANADTPGFKARDMDFAAQLERQQGGGIQLATTNPGHLLETKQGMPAATELRYRNPTQSSLDGNTVDPHLEKAAFADNAVRYQTTLMLLGSKINGLMTAIRGE</sequence>
<dbReference type="Pfam" id="PF00460">
    <property type="entry name" value="Flg_bb_rod"/>
    <property type="match status" value="1"/>
</dbReference>
<dbReference type="PANTHER" id="PTHR30435:SF12">
    <property type="entry name" value="FLAGELLAR BASAL BODY ROD PROTEIN FLGB"/>
    <property type="match status" value="1"/>
</dbReference>
<dbReference type="eggNOG" id="COG1815">
    <property type="taxonomic scope" value="Bacteria"/>
</dbReference>
<evidence type="ECO:0000256" key="5">
    <source>
        <dbReference type="ARBA" id="ARBA00024934"/>
    </source>
</evidence>
<dbReference type="PATRIC" id="fig|765912.4.peg.3434"/>
<accession>L0H3C8</accession>
<evidence type="ECO:0000256" key="2">
    <source>
        <dbReference type="ARBA" id="ARBA00009677"/>
    </source>
</evidence>
<evidence type="ECO:0000256" key="1">
    <source>
        <dbReference type="ARBA" id="ARBA00004117"/>
    </source>
</evidence>
<keyword evidence="8" id="KW-0969">Cilium</keyword>
<evidence type="ECO:0000313" key="8">
    <source>
        <dbReference type="EMBL" id="AGA92165.1"/>
    </source>
</evidence>
<proteinExistence type="inferred from homology"/>
<evidence type="ECO:0000256" key="4">
    <source>
        <dbReference type="ARBA" id="ARBA00023143"/>
    </source>
</evidence>
<dbReference type="HOGENOM" id="CLU_125463_1_0_6"/>